<dbReference type="AlphaFoldDB" id="A0A251QBU7"/>
<accession>A0A251QBU7</accession>
<evidence type="ECO:0000313" key="3">
    <source>
        <dbReference type="Proteomes" id="UP000006882"/>
    </source>
</evidence>
<evidence type="ECO:0000313" key="2">
    <source>
        <dbReference type="EMBL" id="ONI21277.1"/>
    </source>
</evidence>
<evidence type="ECO:0000256" key="1">
    <source>
        <dbReference type="SAM" id="MobiDB-lite"/>
    </source>
</evidence>
<organism evidence="2 3">
    <name type="scientific">Prunus persica</name>
    <name type="common">Peach</name>
    <name type="synonym">Amygdalus persica</name>
    <dbReference type="NCBI Taxonomy" id="3760"/>
    <lineage>
        <taxon>Eukaryota</taxon>
        <taxon>Viridiplantae</taxon>
        <taxon>Streptophyta</taxon>
        <taxon>Embryophyta</taxon>
        <taxon>Tracheophyta</taxon>
        <taxon>Spermatophyta</taxon>
        <taxon>Magnoliopsida</taxon>
        <taxon>eudicotyledons</taxon>
        <taxon>Gunneridae</taxon>
        <taxon>Pentapetalae</taxon>
        <taxon>rosids</taxon>
        <taxon>fabids</taxon>
        <taxon>Rosales</taxon>
        <taxon>Rosaceae</taxon>
        <taxon>Amygdaloideae</taxon>
        <taxon>Amygdaleae</taxon>
        <taxon>Prunus</taxon>
    </lineage>
</organism>
<dbReference type="EMBL" id="CM007652">
    <property type="protein sequence ID" value="ONI21277.1"/>
    <property type="molecule type" value="Genomic_DNA"/>
</dbReference>
<feature type="compositionally biased region" description="Basic residues" evidence="1">
    <location>
        <begin position="35"/>
        <end position="50"/>
    </location>
</feature>
<feature type="region of interest" description="Disordered" evidence="1">
    <location>
        <begin position="28"/>
        <end position="85"/>
    </location>
</feature>
<sequence length="85" mass="9526">MTKSGAEKIRPVQVSGWDWKYMSMVAAPPMDSPKRKAGRRRYNSLRRTWRKKESEASSDQCSRRKAFNSGATASSSDRAILSATA</sequence>
<gene>
    <name evidence="2" type="ORF">PRUPE_2G057400</name>
</gene>
<dbReference type="Gramene" id="ONI21277">
    <property type="protein sequence ID" value="ONI21277"/>
    <property type="gene ID" value="PRUPE_2G057400"/>
</dbReference>
<name>A0A251QBU7_PRUPE</name>
<keyword evidence="3" id="KW-1185">Reference proteome</keyword>
<reference evidence="2 3" key="1">
    <citation type="journal article" date="2013" name="Nat. Genet.">
        <title>The high-quality draft genome of peach (Prunus persica) identifies unique patterns of genetic diversity, domestication and genome evolution.</title>
        <authorList>
            <consortium name="International Peach Genome Initiative"/>
            <person name="Verde I."/>
            <person name="Abbott A.G."/>
            <person name="Scalabrin S."/>
            <person name="Jung S."/>
            <person name="Shu S."/>
            <person name="Marroni F."/>
            <person name="Zhebentyayeva T."/>
            <person name="Dettori M.T."/>
            <person name="Grimwood J."/>
            <person name="Cattonaro F."/>
            <person name="Zuccolo A."/>
            <person name="Rossini L."/>
            <person name="Jenkins J."/>
            <person name="Vendramin E."/>
            <person name="Meisel L.A."/>
            <person name="Decroocq V."/>
            <person name="Sosinski B."/>
            <person name="Prochnik S."/>
            <person name="Mitros T."/>
            <person name="Policriti A."/>
            <person name="Cipriani G."/>
            <person name="Dondini L."/>
            <person name="Ficklin S."/>
            <person name="Goodstein D.M."/>
            <person name="Xuan P."/>
            <person name="Del Fabbro C."/>
            <person name="Aramini V."/>
            <person name="Copetti D."/>
            <person name="Gonzalez S."/>
            <person name="Horner D.S."/>
            <person name="Falchi R."/>
            <person name="Lucas S."/>
            <person name="Mica E."/>
            <person name="Maldonado J."/>
            <person name="Lazzari B."/>
            <person name="Bielenberg D."/>
            <person name="Pirona R."/>
            <person name="Miculan M."/>
            <person name="Barakat A."/>
            <person name="Testolin R."/>
            <person name="Stella A."/>
            <person name="Tartarini S."/>
            <person name="Tonutti P."/>
            <person name="Arus P."/>
            <person name="Orellana A."/>
            <person name="Wells C."/>
            <person name="Main D."/>
            <person name="Vizzotto G."/>
            <person name="Silva H."/>
            <person name="Salamini F."/>
            <person name="Schmutz J."/>
            <person name="Morgante M."/>
            <person name="Rokhsar D.S."/>
        </authorList>
    </citation>
    <scope>NUCLEOTIDE SEQUENCE [LARGE SCALE GENOMIC DNA]</scope>
    <source>
        <strain evidence="3">cv. Nemared</strain>
    </source>
</reference>
<proteinExistence type="predicted"/>
<feature type="compositionally biased region" description="Polar residues" evidence="1">
    <location>
        <begin position="69"/>
        <end position="85"/>
    </location>
</feature>
<dbReference type="Proteomes" id="UP000006882">
    <property type="component" value="Chromosome G2"/>
</dbReference>
<protein>
    <submittedName>
        <fullName evidence="2">Uncharacterized protein</fullName>
    </submittedName>
</protein>